<proteinExistence type="predicted"/>
<accession>A0A0C3NN73</accession>
<dbReference type="Proteomes" id="UP000054217">
    <property type="component" value="Unassembled WGS sequence"/>
</dbReference>
<organism evidence="1 2">
    <name type="scientific">Pisolithus tinctorius Marx 270</name>
    <dbReference type="NCBI Taxonomy" id="870435"/>
    <lineage>
        <taxon>Eukaryota</taxon>
        <taxon>Fungi</taxon>
        <taxon>Dikarya</taxon>
        <taxon>Basidiomycota</taxon>
        <taxon>Agaricomycotina</taxon>
        <taxon>Agaricomycetes</taxon>
        <taxon>Agaricomycetidae</taxon>
        <taxon>Boletales</taxon>
        <taxon>Sclerodermatineae</taxon>
        <taxon>Pisolithaceae</taxon>
        <taxon>Pisolithus</taxon>
    </lineage>
</organism>
<reference evidence="2" key="2">
    <citation type="submission" date="2015-01" db="EMBL/GenBank/DDBJ databases">
        <title>Evolutionary Origins and Diversification of the Mycorrhizal Mutualists.</title>
        <authorList>
            <consortium name="DOE Joint Genome Institute"/>
            <consortium name="Mycorrhizal Genomics Consortium"/>
            <person name="Kohler A."/>
            <person name="Kuo A."/>
            <person name="Nagy L.G."/>
            <person name="Floudas D."/>
            <person name="Copeland A."/>
            <person name="Barry K.W."/>
            <person name="Cichocki N."/>
            <person name="Veneault-Fourrey C."/>
            <person name="LaButti K."/>
            <person name="Lindquist E.A."/>
            <person name="Lipzen A."/>
            <person name="Lundell T."/>
            <person name="Morin E."/>
            <person name="Murat C."/>
            <person name="Riley R."/>
            <person name="Ohm R."/>
            <person name="Sun H."/>
            <person name="Tunlid A."/>
            <person name="Henrissat B."/>
            <person name="Grigoriev I.V."/>
            <person name="Hibbett D.S."/>
            <person name="Martin F."/>
        </authorList>
    </citation>
    <scope>NUCLEOTIDE SEQUENCE [LARGE SCALE GENOMIC DNA]</scope>
    <source>
        <strain evidence="2">Marx 270</strain>
    </source>
</reference>
<protein>
    <submittedName>
        <fullName evidence="1">Uncharacterized protein</fullName>
    </submittedName>
</protein>
<gene>
    <name evidence="1" type="ORF">M404DRAFT_921170</name>
</gene>
<reference evidence="1 2" key="1">
    <citation type="submission" date="2014-04" db="EMBL/GenBank/DDBJ databases">
        <authorList>
            <consortium name="DOE Joint Genome Institute"/>
            <person name="Kuo A."/>
            <person name="Kohler A."/>
            <person name="Costa M.D."/>
            <person name="Nagy L.G."/>
            <person name="Floudas D."/>
            <person name="Copeland A."/>
            <person name="Barry K.W."/>
            <person name="Cichocki N."/>
            <person name="Veneault-Fourrey C."/>
            <person name="LaButti K."/>
            <person name="Lindquist E.A."/>
            <person name="Lipzen A."/>
            <person name="Lundell T."/>
            <person name="Morin E."/>
            <person name="Murat C."/>
            <person name="Sun H."/>
            <person name="Tunlid A."/>
            <person name="Henrissat B."/>
            <person name="Grigoriev I.V."/>
            <person name="Hibbett D.S."/>
            <person name="Martin F."/>
            <person name="Nordberg H.P."/>
            <person name="Cantor M.N."/>
            <person name="Hua S.X."/>
        </authorList>
    </citation>
    <scope>NUCLEOTIDE SEQUENCE [LARGE SCALE GENOMIC DNA]</scope>
    <source>
        <strain evidence="1 2">Marx 270</strain>
    </source>
</reference>
<keyword evidence="2" id="KW-1185">Reference proteome</keyword>
<dbReference type="InParanoid" id="A0A0C3NN73"/>
<dbReference type="AlphaFoldDB" id="A0A0C3NN73"/>
<evidence type="ECO:0000313" key="2">
    <source>
        <dbReference type="Proteomes" id="UP000054217"/>
    </source>
</evidence>
<dbReference type="HOGENOM" id="CLU_1826068_0_0_1"/>
<dbReference type="EMBL" id="KN832035">
    <property type="protein sequence ID" value="KIN97080.1"/>
    <property type="molecule type" value="Genomic_DNA"/>
</dbReference>
<name>A0A0C3NN73_PISTI</name>
<evidence type="ECO:0000313" key="1">
    <source>
        <dbReference type="EMBL" id="KIN97080.1"/>
    </source>
</evidence>
<sequence length="141" mass="15635">MYKRKIDNSRSRQLVVPILLELEPHISDHLPRQGRCTILCEPCCDQLPSRMPMLAAAIEDTGLHMALWISHPAADCGVGRSKNNADTDASPRRRHFVCGASNKIWILSISGASSSDHRVFCVKLRNQKGGSSVDVHKYSSI</sequence>